<gene>
    <name evidence="1" type="primary">Acey_s0094.g2768</name>
    <name evidence="1" type="ORF">Y032_0094g2768</name>
</gene>
<evidence type="ECO:0000313" key="1">
    <source>
        <dbReference type="EMBL" id="EYC03456.1"/>
    </source>
</evidence>
<sequence>MHEHPRWGGEGIGEAVEYWSHFKRCSHDCQHKEAPVDPLRTSEMLNHVRSSWMFTKREDFLRGGDAHPPR</sequence>
<reference evidence="2" key="1">
    <citation type="journal article" date="2015" name="Nat. Genet.">
        <title>The genome and transcriptome of the zoonotic hookworm Ancylostoma ceylanicum identify infection-specific gene families.</title>
        <authorList>
            <person name="Schwarz E.M."/>
            <person name="Hu Y."/>
            <person name="Antoshechkin I."/>
            <person name="Miller M.M."/>
            <person name="Sternberg P.W."/>
            <person name="Aroian R.V."/>
        </authorList>
    </citation>
    <scope>NUCLEOTIDE SEQUENCE</scope>
    <source>
        <strain evidence="2">HY135</strain>
    </source>
</reference>
<name>A0A016TL98_9BILA</name>
<protein>
    <submittedName>
        <fullName evidence="1">Uncharacterized protein</fullName>
    </submittedName>
</protein>
<accession>A0A016TL98</accession>
<proteinExistence type="predicted"/>
<dbReference type="EMBL" id="JARK01001430">
    <property type="protein sequence ID" value="EYC03456.1"/>
    <property type="molecule type" value="Genomic_DNA"/>
</dbReference>
<dbReference type="Proteomes" id="UP000024635">
    <property type="component" value="Unassembled WGS sequence"/>
</dbReference>
<comment type="caution">
    <text evidence="1">The sequence shown here is derived from an EMBL/GenBank/DDBJ whole genome shotgun (WGS) entry which is preliminary data.</text>
</comment>
<organism evidence="1 2">
    <name type="scientific">Ancylostoma ceylanicum</name>
    <dbReference type="NCBI Taxonomy" id="53326"/>
    <lineage>
        <taxon>Eukaryota</taxon>
        <taxon>Metazoa</taxon>
        <taxon>Ecdysozoa</taxon>
        <taxon>Nematoda</taxon>
        <taxon>Chromadorea</taxon>
        <taxon>Rhabditida</taxon>
        <taxon>Rhabditina</taxon>
        <taxon>Rhabditomorpha</taxon>
        <taxon>Strongyloidea</taxon>
        <taxon>Ancylostomatidae</taxon>
        <taxon>Ancylostomatinae</taxon>
        <taxon>Ancylostoma</taxon>
    </lineage>
</organism>
<dbReference type="AlphaFoldDB" id="A0A016TL98"/>
<keyword evidence="2" id="KW-1185">Reference proteome</keyword>
<evidence type="ECO:0000313" key="2">
    <source>
        <dbReference type="Proteomes" id="UP000024635"/>
    </source>
</evidence>